<sequence>MAFFPLNQGGLATGVAPVSSDADELLRTIVGTGNKLSEVAARLQPTAAQASRAAIDRLERALMKAYYVAAFIRGDYDGRQHDQSELDDLLEQTVGAFEDAEAVATAGLRKLGEYTLLAAETGVPVVGHAKEEINQLKHQAALELAPFQGQFESARKSADQAHRNIKIESQAYKRAQEKYEEDMHNGNGSMASGQFMTSMNSRRELEEIGRSLRELQRIYDELQELLATLQPQRQALRIQLCQAEYLSALLPSLDAAVRGAQSRGFSLQTQVSRLKDTVARLVRRARDLQQSGGALRKHDFALYLLEMCRKVLIDPALADGVRMIRNEIVNGYSGNFSSRMKEAIDSVDESMRVIAAAPSICGEIRQTM</sequence>
<comment type="caution">
    <text evidence="1">The sequence shown here is derived from an EMBL/GenBank/DDBJ whole genome shotgun (WGS) entry which is preliminary data.</text>
</comment>
<proteinExistence type="predicted"/>
<accession>A0AA39WYD3</accession>
<name>A0AA39WYD3_9PEZI</name>
<organism evidence="1 2">
    <name type="scientific">Immersiella caudata</name>
    <dbReference type="NCBI Taxonomy" id="314043"/>
    <lineage>
        <taxon>Eukaryota</taxon>
        <taxon>Fungi</taxon>
        <taxon>Dikarya</taxon>
        <taxon>Ascomycota</taxon>
        <taxon>Pezizomycotina</taxon>
        <taxon>Sordariomycetes</taxon>
        <taxon>Sordariomycetidae</taxon>
        <taxon>Sordariales</taxon>
        <taxon>Lasiosphaeriaceae</taxon>
        <taxon>Immersiella</taxon>
    </lineage>
</organism>
<protein>
    <submittedName>
        <fullName evidence="1">Uncharacterized protein</fullName>
    </submittedName>
</protein>
<dbReference type="EMBL" id="JAULSU010000003">
    <property type="protein sequence ID" value="KAK0623851.1"/>
    <property type="molecule type" value="Genomic_DNA"/>
</dbReference>
<gene>
    <name evidence="1" type="ORF">B0T14DRAFT_495254</name>
</gene>
<reference evidence="1" key="1">
    <citation type="submission" date="2023-06" db="EMBL/GenBank/DDBJ databases">
        <title>Genome-scale phylogeny and comparative genomics of the fungal order Sordariales.</title>
        <authorList>
            <consortium name="Lawrence Berkeley National Laboratory"/>
            <person name="Hensen N."/>
            <person name="Bonometti L."/>
            <person name="Westerberg I."/>
            <person name="Brannstrom I.O."/>
            <person name="Guillou S."/>
            <person name="Cros-Aarteil S."/>
            <person name="Calhoun S."/>
            <person name="Haridas S."/>
            <person name="Kuo A."/>
            <person name="Mondo S."/>
            <person name="Pangilinan J."/>
            <person name="Riley R."/>
            <person name="Labutti K."/>
            <person name="Andreopoulos B."/>
            <person name="Lipzen A."/>
            <person name="Chen C."/>
            <person name="Yanf M."/>
            <person name="Daum C."/>
            <person name="Ng V."/>
            <person name="Clum A."/>
            <person name="Steindorff A."/>
            <person name="Ohm R."/>
            <person name="Martin F."/>
            <person name="Silar P."/>
            <person name="Natvig D."/>
            <person name="Lalanne C."/>
            <person name="Gautier V."/>
            <person name="Ament-Velasquez S.L."/>
            <person name="Kruys A."/>
            <person name="Hutchinson M.I."/>
            <person name="Powell A.J."/>
            <person name="Barry K."/>
            <person name="Miller A.N."/>
            <person name="Grigoriev I.V."/>
            <person name="Debuchy R."/>
            <person name="Gladieux P."/>
            <person name="Thoren M.H."/>
            <person name="Johannesson H."/>
        </authorList>
    </citation>
    <scope>NUCLEOTIDE SEQUENCE</scope>
    <source>
        <strain evidence="1">CBS 606.72</strain>
    </source>
</reference>
<evidence type="ECO:0000313" key="1">
    <source>
        <dbReference type="EMBL" id="KAK0623851.1"/>
    </source>
</evidence>
<evidence type="ECO:0000313" key="2">
    <source>
        <dbReference type="Proteomes" id="UP001175000"/>
    </source>
</evidence>
<dbReference type="Proteomes" id="UP001175000">
    <property type="component" value="Unassembled WGS sequence"/>
</dbReference>
<keyword evidence="2" id="KW-1185">Reference proteome</keyword>
<dbReference type="AlphaFoldDB" id="A0AA39WYD3"/>